<feature type="compositionally biased region" description="Polar residues" evidence="1">
    <location>
        <begin position="1"/>
        <end position="11"/>
    </location>
</feature>
<evidence type="ECO:0000256" key="1">
    <source>
        <dbReference type="SAM" id="MobiDB-lite"/>
    </source>
</evidence>
<accession>A0A2A9M095</accession>
<evidence type="ECO:0000313" key="2">
    <source>
        <dbReference type="EMBL" id="PFH31395.1"/>
    </source>
</evidence>
<proteinExistence type="predicted"/>
<dbReference type="VEuPathDB" id="ToxoDB:BESB_028300"/>
<sequence length="181" mass="19974">MAQRSRQSPPAGTSRKRQHRDETDDEGGAEEESDKPCKGAKAEKKDKKEKKGLRSFVHLGEKKKWKKRREPLDINLIVAQDEIDKPDAPSWATLHAGPSALLPRRLCCCCGFPAKYRCPLCASGRRAVSSSTAQDSAARSGGGGQGAASRYHLQGRYVCSTQCLNLHQAHDCAPKHLLHWM</sequence>
<protein>
    <recommendedName>
        <fullName evidence="4">HIT-type domain-containing protein</fullName>
    </recommendedName>
</protein>
<organism evidence="2 3">
    <name type="scientific">Besnoitia besnoiti</name>
    <name type="common">Apicomplexan protozoan</name>
    <dbReference type="NCBI Taxonomy" id="94643"/>
    <lineage>
        <taxon>Eukaryota</taxon>
        <taxon>Sar</taxon>
        <taxon>Alveolata</taxon>
        <taxon>Apicomplexa</taxon>
        <taxon>Conoidasida</taxon>
        <taxon>Coccidia</taxon>
        <taxon>Eucoccidiorida</taxon>
        <taxon>Eimeriorina</taxon>
        <taxon>Sarcocystidae</taxon>
        <taxon>Besnoitia</taxon>
    </lineage>
</organism>
<dbReference type="AlphaFoldDB" id="A0A2A9M095"/>
<dbReference type="GeneID" id="40307882"/>
<dbReference type="Proteomes" id="UP000224006">
    <property type="component" value="Unassembled WGS sequence"/>
</dbReference>
<gene>
    <name evidence="2" type="ORF">BESB_028300</name>
</gene>
<dbReference type="STRING" id="94643.A0A2A9M095"/>
<feature type="compositionally biased region" description="Basic and acidic residues" evidence="1">
    <location>
        <begin position="34"/>
        <end position="46"/>
    </location>
</feature>
<feature type="compositionally biased region" description="Acidic residues" evidence="1">
    <location>
        <begin position="23"/>
        <end position="33"/>
    </location>
</feature>
<reference evidence="2 3" key="1">
    <citation type="submission" date="2017-09" db="EMBL/GenBank/DDBJ databases">
        <title>Genome sequencing of Besnoitia besnoiti strain Bb-Ger1.</title>
        <authorList>
            <person name="Schares G."/>
            <person name="Venepally P."/>
            <person name="Lorenzi H.A."/>
        </authorList>
    </citation>
    <scope>NUCLEOTIDE SEQUENCE [LARGE SCALE GENOMIC DNA]</scope>
    <source>
        <strain evidence="2 3">Bb-Ger1</strain>
    </source>
</reference>
<keyword evidence="3" id="KW-1185">Reference proteome</keyword>
<dbReference type="RefSeq" id="XP_029215404.1">
    <property type="nucleotide sequence ID" value="XM_029361504.1"/>
</dbReference>
<evidence type="ECO:0008006" key="4">
    <source>
        <dbReference type="Google" id="ProtNLM"/>
    </source>
</evidence>
<dbReference type="KEGG" id="bbes:BESB_028300"/>
<dbReference type="EMBL" id="NWUJ01000015">
    <property type="protein sequence ID" value="PFH31395.1"/>
    <property type="molecule type" value="Genomic_DNA"/>
</dbReference>
<feature type="region of interest" description="Disordered" evidence="1">
    <location>
        <begin position="1"/>
        <end position="54"/>
    </location>
</feature>
<name>A0A2A9M095_BESBE</name>
<dbReference type="OrthoDB" id="74807at2759"/>
<evidence type="ECO:0000313" key="3">
    <source>
        <dbReference type="Proteomes" id="UP000224006"/>
    </source>
</evidence>
<comment type="caution">
    <text evidence="2">The sequence shown here is derived from an EMBL/GenBank/DDBJ whole genome shotgun (WGS) entry which is preliminary data.</text>
</comment>